<dbReference type="InterPro" id="IPR000938">
    <property type="entry name" value="CAP-Gly_domain"/>
</dbReference>
<dbReference type="VEuPathDB" id="VectorBase:ISCW011077"/>
<feature type="compositionally biased region" description="Low complexity" evidence="1">
    <location>
        <begin position="973"/>
        <end position="983"/>
    </location>
</feature>
<feature type="domain" description="CAP-Gly" evidence="2">
    <location>
        <begin position="252"/>
        <end position="295"/>
    </location>
</feature>
<feature type="compositionally biased region" description="Polar residues" evidence="1">
    <location>
        <begin position="684"/>
        <end position="707"/>
    </location>
</feature>
<evidence type="ECO:0000259" key="2">
    <source>
        <dbReference type="PROSITE" id="PS50245"/>
    </source>
</evidence>
<dbReference type="InterPro" id="IPR036859">
    <property type="entry name" value="CAP-Gly_dom_sf"/>
</dbReference>
<dbReference type="HOGENOM" id="CLU_282176_0_0_1"/>
<dbReference type="InParanoid" id="B7Q418"/>
<evidence type="ECO:0000313" key="4">
    <source>
        <dbReference type="EnsemblMetazoa" id="ISCW011077-PA"/>
    </source>
</evidence>
<dbReference type="SUPFAM" id="SSF74924">
    <property type="entry name" value="Cap-Gly domain"/>
    <property type="match status" value="1"/>
</dbReference>
<feature type="compositionally biased region" description="Acidic residues" evidence="1">
    <location>
        <begin position="532"/>
        <end position="543"/>
    </location>
</feature>
<evidence type="ECO:0000313" key="3">
    <source>
        <dbReference type="EMBL" id="EEC13593.1"/>
    </source>
</evidence>
<dbReference type="Pfam" id="PF01302">
    <property type="entry name" value="CAP_GLY"/>
    <property type="match status" value="1"/>
</dbReference>
<feature type="compositionally biased region" description="Low complexity" evidence="1">
    <location>
        <begin position="797"/>
        <end position="807"/>
    </location>
</feature>
<feature type="region of interest" description="Disordered" evidence="1">
    <location>
        <begin position="778"/>
        <end position="883"/>
    </location>
</feature>
<dbReference type="VEuPathDB" id="VectorBase:ISCP_034726"/>
<name>B7Q418_IXOSC</name>
<protein>
    <recommendedName>
        <fullName evidence="2">CAP-Gly domain-containing protein</fullName>
    </recommendedName>
</protein>
<feature type="region of interest" description="Disordered" evidence="1">
    <location>
        <begin position="69"/>
        <end position="143"/>
    </location>
</feature>
<feature type="region of interest" description="Disordered" evidence="1">
    <location>
        <begin position="529"/>
        <end position="561"/>
    </location>
</feature>
<feature type="compositionally biased region" description="Polar residues" evidence="1">
    <location>
        <begin position="107"/>
        <end position="124"/>
    </location>
</feature>
<feature type="compositionally biased region" description="Polar residues" evidence="1">
    <location>
        <begin position="954"/>
        <end position="968"/>
    </location>
</feature>
<accession>B7Q418</accession>
<dbReference type="PANTHER" id="PTHR18916:SF93">
    <property type="entry name" value="RESTIN HOMOLOG"/>
    <property type="match status" value="1"/>
</dbReference>
<evidence type="ECO:0000313" key="5">
    <source>
        <dbReference type="Proteomes" id="UP000001555"/>
    </source>
</evidence>
<reference evidence="3 5" key="1">
    <citation type="submission" date="2008-03" db="EMBL/GenBank/DDBJ databases">
        <title>Annotation of Ixodes scapularis.</title>
        <authorList>
            <consortium name="Ixodes scapularis Genome Project Consortium"/>
            <person name="Caler E."/>
            <person name="Hannick L.I."/>
            <person name="Bidwell S."/>
            <person name="Joardar V."/>
            <person name="Thiagarajan M."/>
            <person name="Amedeo P."/>
            <person name="Galinsky K.J."/>
            <person name="Schobel S."/>
            <person name="Inman J."/>
            <person name="Hostetler J."/>
            <person name="Miller J."/>
            <person name="Hammond M."/>
            <person name="Megy K."/>
            <person name="Lawson D."/>
            <person name="Kodira C."/>
            <person name="Sutton G."/>
            <person name="Meyer J."/>
            <person name="Hill C.A."/>
            <person name="Birren B."/>
            <person name="Nene V."/>
            <person name="Collins F."/>
            <person name="Alarcon-Chaidez F."/>
            <person name="Wikel S."/>
            <person name="Strausberg R."/>
        </authorList>
    </citation>
    <scope>NUCLEOTIDE SEQUENCE [LARGE SCALE GENOMIC DNA]</scope>
    <source>
        <strain evidence="5">Wikel</strain>
        <strain evidence="3">Wikel colony</strain>
    </source>
</reference>
<dbReference type="Proteomes" id="UP000001555">
    <property type="component" value="Unassembled WGS sequence"/>
</dbReference>
<dbReference type="SMART" id="SM01052">
    <property type="entry name" value="CAP_GLY"/>
    <property type="match status" value="1"/>
</dbReference>
<dbReference type="OrthoDB" id="10038993at2759"/>
<feature type="compositionally biased region" description="Basic and acidic residues" evidence="1">
    <location>
        <begin position="616"/>
        <end position="626"/>
    </location>
</feature>
<feature type="region of interest" description="Disordered" evidence="1">
    <location>
        <begin position="896"/>
        <end position="993"/>
    </location>
</feature>
<dbReference type="PROSITE" id="PS50245">
    <property type="entry name" value="CAP_GLY_2"/>
    <property type="match status" value="1"/>
</dbReference>
<sequence>MGHCIWCDGRRRTRVLVGIVCFVLDIDRSLFVQGRRPPDAATSKTSKIARFIPRPQRVVAKRLDDFTGLLPRASPTQSPSEPLPSTSWPSAVQSNHHSHRSAPFSGDTRTLDSSGHGSFTSSAVNREVPSSDRESAVRLPNRGSQVAEFDRINKVDPSHFRELKEPLKRTCVIGAEQDSRVDPSHFKGLGEPFDHKNFVRLSGRRNPVVPSEHRAASASPLGDFAIDPHKQLRIGDRVTVAGVKSGVLRFCGETEFADGVWCGVELDEVSGGKHSGIVNGVVYFPCRPGHGIFAPESKVRLQSATMLPELPTDSAALEGDTPQPEKTSKAASLFSRLPKLGFPGKSSLPFRSKHRDTDHLEEVSGLSEVAQRECKSAPTLFPTDHAPLWKGADLAGSPESDGEEFADRESALHHRVSPDVLAELRTALMNELPPQQPAPDTSAVAKNVLSPIHENSDENDGRSGGKVVCRSPEEGAVAGAADFLSPIAEILDELDEGSKQESLGILTDGAIRDATLSFEGVSVIPNSFSTDDVADLPEEEEESKDMTLTSFQPADDDGEDNVPMISSNVLRILQYNFPDQVDYLNTVVARSGAIVTTEASPLSGPASEASTSATDQHSDSAAKRSATDSLECSSGFATSVGSVECDGPAQADGVECASNLTAVNLSNFHAEDSPQPKRPASAYTVRSTDTGFQGDSELECQSETGGTAASPCEDRAMRWSTCSSQDSGAVSESEPQRRNLHPDCCPDCDHRVGSPAGLVQASLRLQAPVCCEADLKRAKESEEQNEEGRRQVRSDEAVAPPEELAAAPEEDEEPQSESSLVEPVPEEPESQARENLCGAANDGETERQSGLDAAKSAASDKPTRPEKAVPKRVSVLCPPPRPPKVVVSKVKAMIEASRTEGEEVARSLPRQPRKGRWDDVTSKLAASMADEKSKPKVKEVKSKVFTNLEGAKQQPATPRPNSLSSTVLRRQFRSSTSSRGSGRTEADDGTPTGEQQLSAFFAVSFSHRLQRLTFITSGKCHRSGCVAPRGAARLTRLTADIPPFSPTLLTLSPNPSSTPHPYFYDCAVLDFDPNRDLFLIPNPGYNPLPILNPDPYSLISYLIPLLKP</sequence>
<evidence type="ECO:0000256" key="1">
    <source>
        <dbReference type="SAM" id="MobiDB-lite"/>
    </source>
</evidence>
<gene>
    <name evidence="3" type="ORF">IscW_ISCW011077</name>
</gene>
<dbReference type="EMBL" id="ABJB010082659">
    <property type="status" value="NOT_ANNOTATED_CDS"/>
    <property type="molecule type" value="Genomic_DNA"/>
</dbReference>
<feature type="region of interest" description="Disordered" evidence="1">
    <location>
        <begin position="668"/>
        <end position="712"/>
    </location>
</feature>
<feature type="compositionally biased region" description="Polar residues" evidence="1">
    <location>
        <begin position="74"/>
        <end position="95"/>
    </location>
</feature>
<dbReference type="STRING" id="6945.B7Q418"/>
<feature type="region of interest" description="Disordered" evidence="1">
    <location>
        <begin position="599"/>
        <end position="628"/>
    </location>
</feature>
<dbReference type="EMBL" id="DS853260">
    <property type="protein sequence ID" value="EEC13593.1"/>
    <property type="molecule type" value="Genomic_DNA"/>
</dbReference>
<keyword evidence="5" id="KW-1185">Reference proteome</keyword>
<feature type="compositionally biased region" description="Basic and acidic residues" evidence="1">
    <location>
        <begin position="929"/>
        <end position="942"/>
    </location>
</feature>
<dbReference type="Gene3D" id="2.30.30.190">
    <property type="entry name" value="CAP Gly-rich-like domain"/>
    <property type="match status" value="1"/>
</dbReference>
<dbReference type="PaxDb" id="6945-B7Q418"/>
<dbReference type="PANTHER" id="PTHR18916">
    <property type="entry name" value="DYNACTIN 1-RELATED MICROTUBULE-BINDING"/>
    <property type="match status" value="1"/>
</dbReference>
<dbReference type="EnsemblMetazoa" id="ISCW011077-RA">
    <property type="protein sequence ID" value="ISCW011077-PA"/>
    <property type="gene ID" value="ISCW011077"/>
</dbReference>
<organism>
    <name type="scientific">Ixodes scapularis</name>
    <name type="common">Black-legged tick</name>
    <name type="synonym">Deer tick</name>
    <dbReference type="NCBI Taxonomy" id="6945"/>
    <lineage>
        <taxon>Eukaryota</taxon>
        <taxon>Metazoa</taxon>
        <taxon>Ecdysozoa</taxon>
        <taxon>Arthropoda</taxon>
        <taxon>Chelicerata</taxon>
        <taxon>Arachnida</taxon>
        <taxon>Acari</taxon>
        <taxon>Parasitiformes</taxon>
        <taxon>Ixodida</taxon>
        <taxon>Ixodoidea</taxon>
        <taxon>Ixodidae</taxon>
        <taxon>Ixodinae</taxon>
        <taxon>Ixodes</taxon>
    </lineage>
</organism>
<feature type="compositionally biased region" description="Basic and acidic residues" evidence="1">
    <location>
        <begin position="778"/>
        <end position="796"/>
    </location>
</feature>
<proteinExistence type="predicted"/>
<reference evidence="4" key="2">
    <citation type="submission" date="2020-05" db="UniProtKB">
        <authorList>
            <consortium name="EnsemblMetazoa"/>
        </authorList>
    </citation>
    <scope>IDENTIFICATION</scope>
    <source>
        <strain evidence="4">wikel</strain>
    </source>
</reference>
<dbReference type="AlphaFoldDB" id="B7Q418"/>